<keyword evidence="2" id="KW-1185">Reference proteome</keyword>
<dbReference type="OrthoDB" id="3531601at2"/>
<sequence>MNQTLEKLVKEVNGGLAAAVVDLNNGLIVGAYHNIPYFTQSYVDAVGAASVDIFRGKTITAVESMMAAQRGNELKYHIKEIQMTTDGTYHFMAIVPDKPEYLLVFITRITTNLGSGWMATRDALKAVSPLCP</sequence>
<protein>
    <recommendedName>
        <fullName evidence="3">Roadblock/LC7 domain-containing protein</fullName>
    </recommendedName>
</protein>
<reference evidence="1 2" key="1">
    <citation type="journal article" date="2019" name="Appl. Environ. Microbiol.">
        <title>Environmental Evidence and Genomic Insight of Iron-oxidizing Bacteria Preference Towards More Corrosion Resistant Stainless Steel at Higher Salinities.</title>
        <authorList>
            <person name="Garrison C.E."/>
            <person name="Price K.A."/>
            <person name="Field E.K."/>
        </authorList>
    </citation>
    <scope>NUCLEOTIDE SEQUENCE [LARGE SCALE GENOMIC DNA]</scope>
    <source>
        <strain evidence="1 2">P3</strain>
    </source>
</reference>
<evidence type="ECO:0000313" key="1">
    <source>
        <dbReference type="EMBL" id="TLS67533.1"/>
    </source>
</evidence>
<dbReference type="Proteomes" id="UP000306585">
    <property type="component" value="Unassembled WGS sequence"/>
</dbReference>
<dbReference type="EMBL" id="VBRY01000005">
    <property type="protein sequence ID" value="TLS67533.1"/>
    <property type="molecule type" value="Genomic_DNA"/>
</dbReference>
<accession>A0A5R9GSW2</accession>
<evidence type="ECO:0008006" key="3">
    <source>
        <dbReference type="Google" id="ProtNLM"/>
    </source>
</evidence>
<organism evidence="1 2">
    <name type="scientific">Mariprofundus erugo</name>
    <dbReference type="NCBI Taxonomy" id="2528639"/>
    <lineage>
        <taxon>Bacteria</taxon>
        <taxon>Pseudomonadati</taxon>
        <taxon>Pseudomonadota</taxon>
        <taxon>Candidatius Mariprofundia</taxon>
        <taxon>Mariprofundales</taxon>
        <taxon>Mariprofundaceae</taxon>
        <taxon>Mariprofundus</taxon>
    </lineage>
</organism>
<name>A0A5R9GSW2_9PROT</name>
<dbReference type="RefSeq" id="WP_138238967.1">
    <property type="nucleotide sequence ID" value="NZ_VBRY01000005.1"/>
</dbReference>
<comment type="caution">
    <text evidence="1">The sequence shown here is derived from an EMBL/GenBank/DDBJ whole genome shotgun (WGS) entry which is preliminary data.</text>
</comment>
<evidence type="ECO:0000313" key="2">
    <source>
        <dbReference type="Proteomes" id="UP000306585"/>
    </source>
</evidence>
<gene>
    <name evidence="1" type="ORF">FEF65_06340</name>
</gene>
<dbReference type="AlphaFoldDB" id="A0A5R9GSW2"/>
<proteinExistence type="predicted"/>